<sequence length="253" mass="27894">MKGLEKLRVEDICTVFWRDWVVLNRRLAKFVLSRMISPVLYLVAFGWGLGRNLPMNGGSYLDFILPGIMALNAMNISFTSVGSPLNMSRLYHKTLEEYLIAPISPGSFVTGKVLAGALRGLISCAVIFVLAYIFGAKLAVTAGFILTLALTCLLFAAMGLVAAMLINSHEDMASFNTYVLLPMSFLCATFFSPERLPLAFRWFIDLLPLTHATYALRAIGGGLEMPWLSVGVLAIYTLLLLAIGVWTMIRVRD</sequence>
<evidence type="ECO:0000256" key="5">
    <source>
        <dbReference type="RuleBase" id="RU361157"/>
    </source>
</evidence>
<gene>
    <name evidence="7" type="ORF">SpAn4DRAFT_4191</name>
</gene>
<evidence type="ECO:0000256" key="1">
    <source>
        <dbReference type="ARBA" id="ARBA00004141"/>
    </source>
</evidence>
<dbReference type="PRINTS" id="PR00164">
    <property type="entry name" value="ABC2TRNSPORT"/>
</dbReference>
<dbReference type="InterPro" id="IPR000412">
    <property type="entry name" value="ABC_2_transport"/>
</dbReference>
<dbReference type="EMBL" id="CTRP01000015">
    <property type="protein sequence ID" value="CQR74834.1"/>
    <property type="molecule type" value="Genomic_DNA"/>
</dbReference>
<evidence type="ECO:0000313" key="7">
    <source>
        <dbReference type="EMBL" id="CQR74834.1"/>
    </source>
</evidence>
<dbReference type="PANTHER" id="PTHR43332">
    <property type="entry name" value="INNER MEMBRANE TRANSPORT PERMEASE YADH-RELATED"/>
    <property type="match status" value="1"/>
</dbReference>
<feature type="transmembrane region" description="Helical" evidence="5">
    <location>
        <begin position="27"/>
        <end position="48"/>
    </location>
</feature>
<dbReference type="InterPro" id="IPR047817">
    <property type="entry name" value="ABC2_TM_bact-type"/>
</dbReference>
<dbReference type="PANTHER" id="PTHR43332:SF2">
    <property type="entry name" value="INNER MEMBRANE TRANSPORT PERMEASE YADH"/>
    <property type="match status" value="1"/>
</dbReference>
<dbReference type="AlphaFoldDB" id="A0A0U1L7J6"/>
<feature type="transmembrane region" description="Helical" evidence="5">
    <location>
        <begin position="113"/>
        <end position="135"/>
    </location>
</feature>
<reference evidence="8" key="1">
    <citation type="submission" date="2015-03" db="EMBL/GenBank/DDBJ databases">
        <authorList>
            <person name="Nijsse Bart"/>
        </authorList>
    </citation>
    <scope>NUCLEOTIDE SEQUENCE [LARGE SCALE GENOMIC DNA]</scope>
</reference>
<name>A0A0U1L7J6_9FIRM</name>
<feature type="transmembrane region" description="Helical" evidence="5">
    <location>
        <begin position="225"/>
        <end position="249"/>
    </location>
</feature>
<evidence type="ECO:0000259" key="6">
    <source>
        <dbReference type="PROSITE" id="PS51012"/>
    </source>
</evidence>
<dbReference type="GO" id="GO:0140359">
    <property type="term" value="F:ABC-type transporter activity"/>
    <property type="evidence" value="ECO:0007669"/>
    <property type="project" value="InterPro"/>
</dbReference>
<dbReference type="PIRSF" id="PIRSF006648">
    <property type="entry name" value="DrrB"/>
    <property type="match status" value="1"/>
</dbReference>
<keyword evidence="3 5" id="KW-1133">Transmembrane helix</keyword>
<keyword evidence="5" id="KW-1003">Cell membrane</keyword>
<evidence type="ECO:0000256" key="2">
    <source>
        <dbReference type="ARBA" id="ARBA00022692"/>
    </source>
</evidence>
<feature type="transmembrane region" description="Helical" evidence="5">
    <location>
        <begin position="172"/>
        <end position="191"/>
    </location>
</feature>
<dbReference type="GO" id="GO:0043190">
    <property type="term" value="C:ATP-binding cassette (ABC) transporter complex"/>
    <property type="evidence" value="ECO:0007669"/>
    <property type="project" value="InterPro"/>
</dbReference>
<comment type="similarity">
    <text evidence="5">Belongs to the ABC-2 integral membrane protein family.</text>
</comment>
<feature type="transmembrane region" description="Helical" evidence="5">
    <location>
        <begin position="60"/>
        <end position="81"/>
    </location>
</feature>
<keyword evidence="5" id="KW-0813">Transport</keyword>
<keyword evidence="4 5" id="KW-0472">Membrane</keyword>
<dbReference type="PROSITE" id="PS51012">
    <property type="entry name" value="ABC_TM2"/>
    <property type="match status" value="1"/>
</dbReference>
<accession>A0A0U1L7J6</accession>
<keyword evidence="2 5" id="KW-0812">Transmembrane</keyword>
<evidence type="ECO:0000313" key="8">
    <source>
        <dbReference type="Proteomes" id="UP000049855"/>
    </source>
</evidence>
<dbReference type="Proteomes" id="UP000049855">
    <property type="component" value="Unassembled WGS sequence"/>
</dbReference>
<dbReference type="Pfam" id="PF01061">
    <property type="entry name" value="ABC2_membrane"/>
    <property type="match status" value="1"/>
</dbReference>
<feature type="domain" description="ABC transmembrane type-2" evidence="6">
    <location>
        <begin position="29"/>
        <end position="251"/>
    </location>
</feature>
<proteinExistence type="inferred from homology"/>
<feature type="transmembrane region" description="Helical" evidence="5">
    <location>
        <begin position="142"/>
        <end position="166"/>
    </location>
</feature>
<dbReference type="InterPro" id="IPR013525">
    <property type="entry name" value="ABC2_TM"/>
</dbReference>
<evidence type="ECO:0000256" key="4">
    <source>
        <dbReference type="ARBA" id="ARBA00023136"/>
    </source>
</evidence>
<protein>
    <recommendedName>
        <fullName evidence="5">Transport permease protein</fullName>
    </recommendedName>
</protein>
<evidence type="ECO:0000256" key="3">
    <source>
        <dbReference type="ARBA" id="ARBA00022989"/>
    </source>
</evidence>
<keyword evidence="8" id="KW-1185">Reference proteome</keyword>
<comment type="subcellular location">
    <subcellularLocation>
        <location evidence="5">Cell membrane</location>
        <topology evidence="5">Multi-pass membrane protein</topology>
    </subcellularLocation>
    <subcellularLocation>
        <location evidence="1">Membrane</location>
        <topology evidence="1">Multi-pass membrane protein</topology>
    </subcellularLocation>
</comment>
<dbReference type="InterPro" id="IPR052522">
    <property type="entry name" value="ABC-2_transport_permease"/>
</dbReference>
<organism evidence="7 8">
    <name type="scientific">Sporomusa ovata</name>
    <dbReference type="NCBI Taxonomy" id="2378"/>
    <lineage>
        <taxon>Bacteria</taxon>
        <taxon>Bacillati</taxon>
        <taxon>Bacillota</taxon>
        <taxon>Negativicutes</taxon>
        <taxon>Selenomonadales</taxon>
        <taxon>Sporomusaceae</taxon>
        <taxon>Sporomusa</taxon>
    </lineage>
</organism>